<keyword evidence="4" id="KW-0539">Nucleus</keyword>
<dbReference type="GO" id="GO:0045944">
    <property type="term" value="P:positive regulation of transcription by RNA polymerase II"/>
    <property type="evidence" value="ECO:0007669"/>
    <property type="project" value="TreeGrafter"/>
</dbReference>
<dbReference type="CDD" id="cd12148">
    <property type="entry name" value="fungal_TF_MHR"/>
    <property type="match status" value="1"/>
</dbReference>
<dbReference type="PROSITE" id="PS00463">
    <property type="entry name" value="ZN2_CY6_FUNGAL_1"/>
    <property type="match status" value="1"/>
</dbReference>
<proteinExistence type="predicted"/>
<dbReference type="CDD" id="cd00067">
    <property type="entry name" value="GAL4"/>
    <property type="match status" value="1"/>
</dbReference>
<reference evidence="7" key="1">
    <citation type="submission" date="2022-10" db="EMBL/GenBank/DDBJ databases">
        <authorList>
            <person name="Byrne P K."/>
        </authorList>
    </citation>
    <scope>NUCLEOTIDE SEQUENCE</scope>
    <source>
        <strain evidence="7">IFO1815</strain>
    </source>
</reference>
<dbReference type="GO" id="GO:0005634">
    <property type="term" value="C:nucleus"/>
    <property type="evidence" value="ECO:0007669"/>
    <property type="project" value="UniProtKB-SubCell"/>
</dbReference>
<feature type="domain" description="Zn(2)-C6 fungal-type" evidence="6">
    <location>
        <begin position="24"/>
        <end position="60"/>
    </location>
</feature>
<dbReference type="EMBL" id="OX365760">
    <property type="protein sequence ID" value="CAI4038278.1"/>
    <property type="molecule type" value="Genomic_DNA"/>
</dbReference>
<dbReference type="InterPro" id="IPR007219">
    <property type="entry name" value="XnlR_reg_dom"/>
</dbReference>
<dbReference type="Gene3D" id="4.10.240.10">
    <property type="entry name" value="Zn(2)-C6 fungal-type DNA-binding domain"/>
    <property type="match status" value="1"/>
</dbReference>
<evidence type="ECO:0000256" key="5">
    <source>
        <dbReference type="SAM" id="MobiDB-lite"/>
    </source>
</evidence>
<evidence type="ECO:0000313" key="7">
    <source>
        <dbReference type="EMBL" id="CAI4038278.1"/>
    </source>
</evidence>
<feature type="compositionally biased region" description="Basic and acidic residues" evidence="5">
    <location>
        <begin position="142"/>
        <end position="152"/>
    </location>
</feature>
<accession>A0AA35IWL6</accession>
<feature type="region of interest" description="Disordered" evidence="5">
    <location>
        <begin position="142"/>
        <end position="168"/>
    </location>
</feature>
<feature type="compositionally biased region" description="Polar residues" evidence="5">
    <location>
        <begin position="821"/>
        <end position="831"/>
    </location>
</feature>
<keyword evidence="3" id="KW-0862">Zinc</keyword>
<comment type="subcellular location">
    <subcellularLocation>
        <location evidence="1">Nucleus</location>
    </subcellularLocation>
</comment>
<evidence type="ECO:0000313" key="8">
    <source>
        <dbReference type="Proteomes" id="UP001161438"/>
    </source>
</evidence>
<dbReference type="SMART" id="SM00066">
    <property type="entry name" value="GAL4"/>
    <property type="match status" value="1"/>
</dbReference>
<evidence type="ECO:0000259" key="6">
    <source>
        <dbReference type="PROSITE" id="PS50048"/>
    </source>
</evidence>
<evidence type="ECO:0000256" key="4">
    <source>
        <dbReference type="ARBA" id="ARBA00023242"/>
    </source>
</evidence>
<feature type="compositionally biased region" description="Polar residues" evidence="5">
    <location>
        <begin position="154"/>
        <end position="168"/>
    </location>
</feature>
<organism evidence="7 8">
    <name type="scientific">Saccharomyces mikatae IFO 1815</name>
    <dbReference type="NCBI Taxonomy" id="226126"/>
    <lineage>
        <taxon>Eukaryota</taxon>
        <taxon>Fungi</taxon>
        <taxon>Dikarya</taxon>
        <taxon>Ascomycota</taxon>
        <taxon>Saccharomycotina</taxon>
        <taxon>Saccharomycetes</taxon>
        <taxon>Saccharomycetales</taxon>
        <taxon>Saccharomycetaceae</taxon>
        <taxon>Saccharomyces</taxon>
    </lineage>
</organism>
<dbReference type="GeneID" id="80917489"/>
<dbReference type="GO" id="GO:0009074">
    <property type="term" value="P:aromatic amino acid family catabolic process"/>
    <property type="evidence" value="ECO:0007669"/>
    <property type="project" value="TreeGrafter"/>
</dbReference>
<keyword evidence="2" id="KW-0479">Metal-binding</keyword>
<dbReference type="RefSeq" id="XP_056081393.1">
    <property type="nucleotide sequence ID" value="XM_056221621.1"/>
</dbReference>
<name>A0AA35IWL6_SACMI</name>
<evidence type="ECO:0000256" key="3">
    <source>
        <dbReference type="ARBA" id="ARBA00022833"/>
    </source>
</evidence>
<dbReference type="PANTHER" id="PTHR31644">
    <property type="entry name" value="TRANSCRIPTIONAL ACTIVATOR ARO80-RELATED"/>
    <property type="match status" value="1"/>
</dbReference>
<dbReference type="SUPFAM" id="SSF57701">
    <property type="entry name" value="Zn2/Cys6 DNA-binding domain"/>
    <property type="match status" value="1"/>
</dbReference>
<sequence length="949" mass="108031">MSLKKRFSENTTSALPKRRRTYQACINCRSRKVKCDLGPVDNPHEPPCARCKRELRECLFSSQKVVKNSTSPHMVNTICQSKGEIPNHSRRLISSEMALSEKGTNDETLFKSDGVKWKLELSSMQNALEFLAQAAGTVAKEGAKETIKDRSATPRPSESSLDTPHQSAANKELKTLSISECDASATNTPHENITDTLAAALNSNQKMSQLIKEISRARPMPTRRIDDFEYIGPDNLLTKEEAIELIEAFFLTMHPFFPNIPLQLHDPKELAEYPILFCSILTVSARYHPFDTLGLDNGENGIRHIEVHDKLWIYCQKLISQTIWAEASTRSIGTVLAFIIFTEWNPRSIHYKWSDYANDPELNNVGVRESKNISTKKDEEGLTGVGAIRRSDRMSWMLTGSAVRLAQDMGFIENSSKIFIVTHISETTSAMNMNQRPLLAESFSVLNLNVRKFDDDGNKGNENYLGNEKFYLNEILPDDESKKRWKKVFKDSEDDDDSEKNILTDWEREFLNDEYVLYYSNKKDDTNLAQNPMPPSPLRFSFAQRAKIEIIRILSIAYETIYCEKNKRKLATTDQRHNLSVLSVFSPLIEGWLSNYREVLVPISDVSFLLADRKNKKQVFDNINRLNGETIITDFNYCQLYIFSLALQVDGKTSRLNMNEIMTSARYVELAYRSAKEILSSAKRVSRQGMLKYMPVRWAIRIIRSIAFIVKCYLTLTGSELATNPDARNILKLSAISVDETFDIIRDTAVTLKEATPDELHLCQRYAAILMYLCTEMKLRKKSYTERPPLSTNGTTPLESNCESSPEGVDFTKKPTFPKNIRSNKAECNSESSKKSPMEEIDSNLNNPNNLSSKVIFNPFVEQNNDTTTTLLNNELFQGPSLSEEVTDWFGASEDIGLGFVEPWTELIEQRYMQCGDGDINNFENLYNLFVNSNDIDNDIGSSRPITRK</sequence>
<evidence type="ECO:0000256" key="1">
    <source>
        <dbReference type="ARBA" id="ARBA00004123"/>
    </source>
</evidence>
<dbReference type="SMART" id="SM00906">
    <property type="entry name" value="Fungal_trans"/>
    <property type="match status" value="1"/>
</dbReference>
<evidence type="ECO:0000256" key="2">
    <source>
        <dbReference type="ARBA" id="ARBA00022723"/>
    </source>
</evidence>
<protein>
    <recommendedName>
        <fullName evidence="6">Zn(2)-C6 fungal-type domain-containing protein</fullName>
    </recommendedName>
</protein>
<dbReference type="GO" id="GO:0006351">
    <property type="term" value="P:DNA-templated transcription"/>
    <property type="evidence" value="ECO:0007669"/>
    <property type="project" value="InterPro"/>
</dbReference>
<dbReference type="InterPro" id="IPR036864">
    <property type="entry name" value="Zn2-C6_fun-type_DNA-bd_sf"/>
</dbReference>
<gene>
    <name evidence="7" type="primary">SMKI04G6200</name>
    <name evidence="7" type="ORF">SMKI_04G6200</name>
</gene>
<dbReference type="InterPro" id="IPR052780">
    <property type="entry name" value="AAA_Catabolism_Regulators"/>
</dbReference>
<dbReference type="AlphaFoldDB" id="A0AA35IWL6"/>
<dbReference type="GO" id="GO:0000981">
    <property type="term" value="F:DNA-binding transcription factor activity, RNA polymerase II-specific"/>
    <property type="evidence" value="ECO:0007669"/>
    <property type="project" value="InterPro"/>
</dbReference>
<dbReference type="Proteomes" id="UP001161438">
    <property type="component" value="Chromosome 4"/>
</dbReference>
<dbReference type="Pfam" id="PF00172">
    <property type="entry name" value="Zn_clus"/>
    <property type="match status" value="1"/>
</dbReference>
<feature type="compositionally biased region" description="Polar residues" evidence="5">
    <location>
        <begin position="790"/>
        <end position="804"/>
    </location>
</feature>
<dbReference type="InterPro" id="IPR001138">
    <property type="entry name" value="Zn2Cys6_DnaBD"/>
</dbReference>
<dbReference type="PROSITE" id="PS50048">
    <property type="entry name" value="ZN2_CY6_FUNGAL_2"/>
    <property type="match status" value="1"/>
</dbReference>
<feature type="region of interest" description="Disordered" evidence="5">
    <location>
        <begin position="785"/>
        <end position="847"/>
    </location>
</feature>
<dbReference type="GO" id="GO:0003677">
    <property type="term" value="F:DNA binding"/>
    <property type="evidence" value="ECO:0007669"/>
    <property type="project" value="InterPro"/>
</dbReference>
<keyword evidence="8" id="KW-1185">Reference proteome</keyword>
<dbReference type="PANTHER" id="PTHR31644:SF2">
    <property type="entry name" value="TRANSCRIPTIONAL ACTIVATOR ARO80-RELATED"/>
    <property type="match status" value="1"/>
</dbReference>
<dbReference type="GO" id="GO:0008270">
    <property type="term" value="F:zinc ion binding"/>
    <property type="evidence" value="ECO:0007669"/>
    <property type="project" value="InterPro"/>
</dbReference>